<dbReference type="AlphaFoldDB" id="A0A6H5IZA3"/>
<dbReference type="EMBL" id="CADCXV010001213">
    <property type="protein sequence ID" value="CAB0042633.1"/>
    <property type="molecule type" value="Genomic_DNA"/>
</dbReference>
<evidence type="ECO:0000256" key="1">
    <source>
        <dbReference type="SAM" id="MobiDB-lite"/>
    </source>
</evidence>
<evidence type="ECO:0000313" key="3">
    <source>
        <dbReference type="Proteomes" id="UP000479190"/>
    </source>
</evidence>
<dbReference type="Gene3D" id="2.60.120.260">
    <property type="entry name" value="Galactose-binding domain-like"/>
    <property type="match status" value="1"/>
</dbReference>
<protein>
    <submittedName>
        <fullName evidence="2">Uncharacterized protein</fullName>
    </submittedName>
</protein>
<feature type="region of interest" description="Disordered" evidence="1">
    <location>
        <begin position="28"/>
        <end position="55"/>
    </location>
</feature>
<reference evidence="2 3" key="1">
    <citation type="submission" date="2020-02" db="EMBL/GenBank/DDBJ databases">
        <authorList>
            <person name="Ferguson B K."/>
        </authorList>
    </citation>
    <scope>NUCLEOTIDE SEQUENCE [LARGE SCALE GENOMIC DNA]</scope>
</reference>
<feature type="non-terminal residue" evidence="2">
    <location>
        <position position="193"/>
    </location>
</feature>
<dbReference type="Proteomes" id="UP000479190">
    <property type="component" value="Unassembled WGS sequence"/>
</dbReference>
<sequence>MKKQKQMIAIGGHYQPICRFTAETSTRPYAPHADHESARQNLSEFPPELESDRSRTGPTYAISEMIVRGLCSCHGHSSHCPGSEMDLGHGGAAPASASTTRRQVMRAVQEVRIATPPWRRAQGLYDQRLPGLRCNGNSRQCRFDAGLYEKKRLRRRLRRTDSTMTRAIIASLSGFYSRSQQKFIRSDVGIRTT</sequence>
<proteinExistence type="predicted"/>
<evidence type="ECO:0000313" key="2">
    <source>
        <dbReference type="EMBL" id="CAB0042633.1"/>
    </source>
</evidence>
<keyword evidence="3" id="KW-1185">Reference proteome</keyword>
<gene>
    <name evidence="2" type="ORF">TBRA_LOCUS14243</name>
</gene>
<organism evidence="2 3">
    <name type="scientific">Trichogramma brassicae</name>
    <dbReference type="NCBI Taxonomy" id="86971"/>
    <lineage>
        <taxon>Eukaryota</taxon>
        <taxon>Metazoa</taxon>
        <taxon>Ecdysozoa</taxon>
        <taxon>Arthropoda</taxon>
        <taxon>Hexapoda</taxon>
        <taxon>Insecta</taxon>
        <taxon>Pterygota</taxon>
        <taxon>Neoptera</taxon>
        <taxon>Endopterygota</taxon>
        <taxon>Hymenoptera</taxon>
        <taxon>Apocrita</taxon>
        <taxon>Proctotrupomorpha</taxon>
        <taxon>Chalcidoidea</taxon>
        <taxon>Trichogrammatidae</taxon>
        <taxon>Trichogramma</taxon>
    </lineage>
</organism>
<accession>A0A6H5IZA3</accession>
<name>A0A6H5IZA3_9HYME</name>